<accession>A0A380PZ65</accession>
<organism evidence="4 5">
    <name type="scientific">Yersinia frederiksenii</name>
    <dbReference type="NCBI Taxonomy" id="29484"/>
    <lineage>
        <taxon>Bacteria</taxon>
        <taxon>Pseudomonadati</taxon>
        <taxon>Pseudomonadota</taxon>
        <taxon>Gammaproteobacteria</taxon>
        <taxon>Enterobacterales</taxon>
        <taxon>Yersiniaceae</taxon>
        <taxon>Yersinia</taxon>
    </lineage>
</organism>
<dbReference type="GO" id="GO:0000155">
    <property type="term" value="F:phosphorelay sensor kinase activity"/>
    <property type="evidence" value="ECO:0007669"/>
    <property type="project" value="TreeGrafter"/>
</dbReference>
<keyword evidence="2" id="KW-0472">Membrane</keyword>
<evidence type="ECO:0000256" key="2">
    <source>
        <dbReference type="SAM" id="Phobius"/>
    </source>
</evidence>
<dbReference type="InterPro" id="IPR005467">
    <property type="entry name" value="His_kinase_dom"/>
</dbReference>
<dbReference type="AlphaFoldDB" id="A0A380PZ65"/>
<dbReference type="SMART" id="SM00387">
    <property type="entry name" value="HATPase_c"/>
    <property type="match status" value="1"/>
</dbReference>
<dbReference type="SUPFAM" id="SSF55874">
    <property type="entry name" value="ATPase domain of HSP90 chaperone/DNA topoisomerase II/histidine kinase"/>
    <property type="match status" value="1"/>
</dbReference>
<dbReference type="PROSITE" id="PS50109">
    <property type="entry name" value="HIS_KIN"/>
    <property type="match status" value="1"/>
</dbReference>
<sequence>MKILQALPQHKKLAIITWARIFAICSQLLLSVILFKGKSNYIYSFVFPIAIILFLLLLSIVVTLYRMRLPSPLEERELVAQICIDLLLFTLWEEFNFHGEILSVSFYLPGVAMAFAILSNKNIAFIVIYSAILFYISSKLTLLNHLEITHRPKSIEYYAPWVSFLMSTFIIIFFIKKMNDVSIEYNNDLIRSKEYQKQSDIIFSFGLQAASSAHDISKPISTAVLALEEIKLFKPGERSGKEFDEYLNLALEQAKECTKKLANMSFSLGFNEFENEEAINLCLWLDGVFGSFKLKCNKNIIYKLPNACVYIKNAGILHTIIVNLLENANSAIPSDNGFIQCGCKIENGNAIISITDNGCGIPNDLINLLGKKPVKSTTSGYGIGLMLTFSNAVRIGAKIKLYSDYTGTTATIRVRLL</sequence>
<gene>
    <name evidence="4" type="primary">dctB</name>
    <name evidence="4" type="ORF">NCTC11470_04018</name>
</gene>
<keyword evidence="2" id="KW-1133">Transmembrane helix</keyword>
<evidence type="ECO:0000313" key="5">
    <source>
        <dbReference type="Proteomes" id="UP000254835"/>
    </source>
</evidence>
<dbReference type="Pfam" id="PF02518">
    <property type="entry name" value="HATPase_c"/>
    <property type="match status" value="1"/>
</dbReference>
<dbReference type="PANTHER" id="PTHR43547">
    <property type="entry name" value="TWO-COMPONENT HISTIDINE KINASE"/>
    <property type="match status" value="1"/>
</dbReference>
<reference evidence="4 5" key="1">
    <citation type="submission" date="2018-06" db="EMBL/GenBank/DDBJ databases">
        <authorList>
            <consortium name="Pathogen Informatics"/>
            <person name="Doyle S."/>
        </authorList>
    </citation>
    <scope>NUCLEOTIDE SEQUENCE [LARGE SCALE GENOMIC DNA]</scope>
    <source>
        <strain evidence="4 5">NCTC11470</strain>
    </source>
</reference>
<dbReference type="InterPro" id="IPR003594">
    <property type="entry name" value="HATPase_dom"/>
</dbReference>
<keyword evidence="2" id="KW-0812">Transmembrane</keyword>
<evidence type="ECO:0000313" key="4">
    <source>
        <dbReference type="EMBL" id="SUP78880.1"/>
    </source>
</evidence>
<feature type="transmembrane region" description="Helical" evidence="2">
    <location>
        <begin position="158"/>
        <end position="175"/>
    </location>
</feature>
<keyword evidence="1" id="KW-0597">Phosphoprotein</keyword>
<dbReference type="CDD" id="cd00075">
    <property type="entry name" value="HATPase"/>
    <property type="match status" value="1"/>
</dbReference>
<dbReference type="RefSeq" id="WP_004712205.1">
    <property type="nucleotide sequence ID" value="NZ_CP023964.1"/>
</dbReference>
<feature type="transmembrane region" description="Helical" evidence="2">
    <location>
        <begin position="101"/>
        <end position="118"/>
    </location>
</feature>
<dbReference type="EMBL" id="UHJA01000001">
    <property type="protein sequence ID" value="SUP78880.1"/>
    <property type="molecule type" value="Genomic_DNA"/>
</dbReference>
<feature type="transmembrane region" description="Helical" evidence="2">
    <location>
        <begin position="125"/>
        <end position="146"/>
    </location>
</feature>
<protein>
    <submittedName>
        <fullName evidence="4">C4-dicarboxylate transport sensor protein dctB</fullName>
        <ecNumber evidence="4">2.7.13.3</ecNumber>
    </submittedName>
</protein>
<dbReference type="PANTHER" id="PTHR43547:SF2">
    <property type="entry name" value="HYBRID SIGNAL TRANSDUCTION HISTIDINE KINASE C"/>
    <property type="match status" value="1"/>
</dbReference>
<feature type="domain" description="Histidine kinase" evidence="3">
    <location>
        <begin position="211"/>
        <end position="417"/>
    </location>
</feature>
<dbReference type="OrthoDB" id="1931120at2"/>
<dbReference type="EC" id="2.7.13.3" evidence="4"/>
<proteinExistence type="predicted"/>
<feature type="transmembrane region" description="Helical" evidence="2">
    <location>
        <begin position="41"/>
        <end position="65"/>
    </location>
</feature>
<name>A0A380PZ65_YERFR</name>
<dbReference type="Proteomes" id="UP000254835">
    <property type="component" value="Unassembled WGS sequence"/>
</dbReference>
<evidence type="ECO:0000259" key="3">
    <source>
        <dbReference type="PROSITE" id="PS50109"/>
    </source>
</evidence>
<dbReference type="GeneID" id="57903996"/>
<dbReference type="InterPro" id="IPR036890">
    <property type="entry name" value="HATPase_C_sf"/>
</dbReference>
<evidence type="ECO:0000256" key="1">
    <source>
        <dbReference type="ARBA" id="ARBA00022553"/>
    </source>
</evidence>
<feature type="transmembrane region" description="Helical" evidence="2">
    <location>
        <begin position="12"/>
        <end position="35"/>
    </location>
</feature>
<dbReference type="Gene3D" id="3.30.565.10">
    <property type="entry name" value="Histidine kinase-like ATPase, C-terminal domain"/>
    <property type="match status" value="1"/>
</dbReference>
<keyword evidence="4" id="KW-0808">Transferase</keyword>